<reference evidence="2" key="1">
    <citation type="submission" date="2022-04" db="EMBL/GenBank/DDBJ databases">
        <title>A functionally conserved STORR gene fusion in Papaver species that diverged 16.8 million years ago.</title>
        <authorList>
            <person name="Catania T."/>
        </authorList>
    </citation>
    <scope>NUCLEOTIDE SEQUENCE</scope>
    <source>
        <strain evidence="2">S-188037</strain>
    </source>
</reference>
<feature type="domain" description="DUF4216" evidence="1">
    <location>
        <begin position="32"/>
        <end position="107"/>
    </location>
</feature>
<dbReference type="PANTHER" id="PTHR48258">
    <property type="entry name" value="DUF4218 DOMAIN-CONTAINING PROTEIN-RELATED"/>
    <property type="match status" value="1"/>
</dbReference>
<evidence type="ECO:0000313" key="2">
    <source>
        <dbReference type="EMBL" id="KAI3934258.1"/>
    </source>
</evidence>
<dbReference type="Proteomes" id="UP001202328">
    <property type="component" value="Unassembled WGS sequence"/>
</dbReference>
<proteinExistence type="predicted"/>
<organism evidence="2 3">
    <name type="scientific">Papaver atlanticum</name>
    <dbReference type="NCBI Taxonomy" id="357466"/>
    <lineage>
        <taxon>Eukaryota</taxon>
        <taxon>Viridiplantae</taxon>
        <taxon>Streptophyta</taxon>
        <taxon>Embryophyta</taxon>
        <taxon>Tracheophyta</taxon>
        <taxon>Spermatophyta</taxon>
        <taxon>Magnoliopsida</taxon>
        <taxon>Ranunculales</taxon>
        <taxon>Papaveraceae</taxon>
        <taxon>Papaveroideae</taxon>
        <taxon>Papaver</taxon>
    </lineage>
</organism>
<protein>
    <recommendedName>
        <fullName evidence="1">DUF4216 domain-containing protein</fullName>
    </recommendedName>
</protein>
<evidence type="ECO:0000259" key="1">
    <source>
        <dbReference type="Pfam" id="PF13952"/>
    </source>
</evidence>
<dbReference type="Pfam" id="PF13952">
    <property type="entry name" value="DUF4216"/>
    <property type="match status" value="1"/>
</dbReference>
<dbReference type="InterPro" id="IPR025312">
    <property type="entry name" value="DUF4216"/>
</dbReference>
<dbReference type="AlphaFoldDB" id="A0AAD4T0V6"/>
<name>A0AAD4T0V6_9MAGN</name>
<evidence type="ECO:0000313" key="3">
    <source>
        <dbReference type="Proteomes" id="UP001202328"/>
    </source>
</evidence>
<gene>
    <name evidence="2" type="ORF">MKW98_009239</name>
</gene>
<comment type="caution">
    <text evidence="2">The sequence shown here is derived from an EMBL/GenBank/DDBJ whole genome shotgun (WGS) entry which is preliminary data.</text>
</comment>
<accession>A0AAD4T0V6</accession>
<dbReference type="EMBL" id="JAJJMB010006586">
    <property type="protein sequence ID" value="KAI3934258.1"/>
    <property type="molecule type" value="Genomic_DNA"/>
</dbReference>
<keyword evidence="3" id="KW-1185">Reference proteome</keyword>
<sequence length="154" mass="17665">MDAYTSFRASARDSNLVVDDTSYFGIVQKILELDYEDFTEVIFLCNWVRLEDKKHGSHVDAETNLRFVNFERFTSKSKDVVEPFIHASQASQVFYCGDETMKHWHLVLESPKRSGINVNAYEDPYVFTASANQSPLISTSVADNEYWNGDQETS</sequence>